<accession>A0A401Z648</accession>
<evidence type="ECO:0000313" key="2">
    <source>
        <dbReference type="EMBL" id="GCE02313.1"/>
    </source>
</evidence>
<reference evidence="2 3" key="1">
    <citation type="submission" date="2018-12" db="EMBL/GenBank/DDBJ databases">
        <title>Draft genome sequence of Embleya hyalina NBRC 13850T.</title>
        <authorList>
            <person name="Komaki H."/>
            <person name="Hosoyama A."/>
            <person name="Kimura A."/>
            <person name="Ichikawa N."/>
            <person name="Tamura T."/>
        </authorList>
    </citation>
    <scope>NUCLEOTIDE SEQUENCE [LARGE SCALE GENOMIC DNA]</scope>
    <source>
        <strain evidence="2 3">NBRC 13850</strain>
    </source>
</reference>
<comment type="caution">
    <text evidence="2">The sequence shown here is derived from an EMBL/GenBank/DDBJ whole genome shotgun (WGS) entry which is preliminary data.</text>
</comment>
<dbReference type="OrthoDB" id="3439521at2"/>
<keyword evidence="3" id="KW-1185">Reference proteome</keyword>
<evidence type="ECO:0000256" key="1">
    <source>
        <dbReference type="SAM" id="MobiDB-lite"/>
    </source>
</evidence>
<proteinExistence type="predicted"/>
<dbReference type="EMBL" id="BIFH01000061">
    <property type="protein sequence ID" value="GCE02313.1"/>
    <property type="molecule type" value="Genomic_DNA"/>
</dbReference>
<feature type="region of interest" description="Disordered" evidence="1">
    <location>
        <begin position="385"/>
        <end position="405"/>
    </location>
</feature>
<dbReference type="Proteomes" id="UP000286931">
    <property type="component" value="Unassembled WGS sequence"/>
</dbReference>
<protein>
    <submittedName>
        <fullName evidence="2">Uncharacterized protein</fullName>
    </submittedName>
</protein>
<dbReference type="RefSeq" id="WP_126643808.1">
    <property type="nucleotide sequence ID" value="NZ_BIFH01000061.1"/>
</dbReference>
<evidence type="ECO:0000313" key="3">
    <source>
        <dbReference type="Proteomes" id="UP000286931"/>
    </source>
</evidence>
<gene>
    <name evidence="2" type="ORF">EHYA_10090</name>
</gene>
<sequence length="809" mass="86506">MDDRSPDVALGVLLGFADRDGLDAAVRRMPELCAAALTASRVPLPELVDTAAASDHPAVTLALARLPYTPVPVRLRLARRGDARLAAALFRGSFPDGGSDLVREAVLGSADPADPHWFADDGLVASHLLGPGLDYRARVFEEWTDGAGPTLEYAPAIIDLVPALTTRLPTLRATAFRELAYAMIRPPEDYAAADTTGRTLRRLLAAGYIPASRSVAELSRAGGVEAQVAASLTEGPLDWAVVREHRALGRLDDRVLAFLAARADCPANLLDRLFDRSPWETLAVARRIPLDMFRRPGLRQYSDEWRSALRRHLESGALDARQVLAALTPAHEVAAALPQESPAVREALRAQAARLGGDPRAWRRLAYTGTAAQVTVVGAVDDAAGPTAAAEPEPTPEHPADWPSVDEERDRYPLLRALFPHLAPQHQNRVLEHLDVALLRALLADHRSGELHDLVIETRAGTAVAAEAACGRLTRASVARLLGLDDPRVNAALYTHADLTYAQRLRVLSGRDRTGRPGALPVADAVAAYLPTTRPKSPFSWASAAMVSGNPVAVRTGLRAYTPRTTALWARIVSALWESHGPGHVELLLDEFAPERTPAAQRWTRRPVSADSATIRRALHAPEGPAGFRATCAREHPPQLLVDAMAGSGPGSEQHNQVNFLMEWGPPSPADWAALAAARQAGRLTTSWNTTVLATHGAGLGHPAEVVEAALRPALAVVYRPLGALARDVYGDGFHIAARIPARAALLLYAHADADVAADGGATRCAVRDTLRDNPDAWAAAAALLPDFTGTLLELLETAERMTTRGATG</sequence>
<dbReference type="AlphaFoldDB" id="A0A401Z648"/>
<name>A0A401Z648_9ACTN</name>
<organism evidence="2 3">
    <name type="scientific">Embleya hyalina</name>
    <dbReference type="NCBI Taxonomy" id="516124"/>
    <lineage>
        <taxon>Bacteria</taxon>
        <taxon>Bacillati</taxon>
        <taxon>Actinomycetota</taxon>
        <taxon>Actinomycetes</taxon>
        <taxon>Kitasatosporales</taxon>
        <taxon>Streptomycetaceae</taxon>
        <taxon>Embleya</taxon>
    </lineage>
</organism>
<feature type="compositionally biased region" description="Basic and acidic residues" evidence="1">
    <location>
        <begin position="395"/>
        <end position="405"/>
    </location>
</feature>